<evidence type="ECO:0008006" key="4">
    <source>
        <dbReference type="Google" id="ProtNLM"/>
    </source>
</evidence>
<reference evidence="2 3" key="1">
    <citation type="submission" date="2022-07" db="EMBL/GenBank/DDBJ databases">
        <title>Novel species in genus cellulomonas.</title>
        <authorList>
            <person name="Ye L."/>
        </authorList>
    </citation>
    <scope>NUCLEOTIDE SEQUENCE [LARGE SCALE GENOMIC DNA]</scope>
    <source>
        <strain evidence="3">zg-Y338</strain>
    </source>
</reference>
<dbReference type="Gene3D" id="3.40.50.1400">
    <property type="match status" value="1"/>
</dbReference>
<dbReference type="Proteomes" id="UP001316189">
    <property type="component" value="Chromosome"/>
</dbReference>
<dbReference type="RefSeq" id="WP_256813754.1">
    <property type="nucleotide sequence ID" value="NZ_CP101988.1"/>
</dbReference>
<feature type="region of interest" description="Disordered" evidence="1">
    <location>
        <begin position="243"/>
        <end position="299"/>
    </location>
</feature>
<feature type="compositionally biased region" description="Basic and acidic residues" evidence="1">
    <location>
        <begin position="265"/>
        <end position="274"/>
    </location>
</feature>
<sequence>MSTPQARLVLVGGHESRQGADLERLPALLPGAVVTAPGRPLHDRVRALLGSAGGPVAVLPMTWGRDPVAVADTARTLQWLASGDARGRVVLCEPFGTIDHLVALLRTAAARTAAAQSDAALVIAAPKADPFDDAELHRVAHLVRTHGAGLEVGVACVGADPDLAAAVGRARLLGADSVVVVPAGFAASSPVPAALDGASFYGPLLSDQAVARIVTERVAAAAHGLEHGRDGIAEGLEADHGHGYAHSHEVVPGSGGHGHPHGHSHSHEHPHQHPQDGATAFAPVAPGPARADASASARQ</sequence>
<evidence type="ECO:0000313" key="3">
    <source>
        <dbReference type="Proteomes" id="UP001316189"/>
    </source>
</evidence>
<accession>A0ABY5KYS1</accession>
<evidence type="ECO:0000313" key="2">
    <source>
        <dbReference type="EMBL" id="UUI75662.1"/>
    </source>
</evidence>
<dbReference type="EMBL" id="CP101988">
    <property type="protein sequence ID" value="UUI75662.1"/>
    <property type="molecule type" value="Genomic_DNA"/>
</dbReference>
<organism evidence="2 3">
    <name type="scientific">Cellulomonas chengniuliangii</name>
    <dbReference type="NCBI Taxonomy" id="2968084"/>
    <lineage>
        <taxon>Bacteria</taxon>
        <taxon>Bacillati</taxon>
        <taxon>Actinomycetota</taxon>
        <taxon>Actinomycetes</taxon>
        <taxon>Micrococcales</taxon>
        <taxon>Cellulomonadaceae</taxon>
        <taxon>Cellulomonas</taxon>
    </lineage>
</organism>
<protein>
    <recommendedName>
        <fullName evidence="4">Cobalamin biosynthesis protein CbiX</fullName>
    </recommendedName>
</protein>
<proteinExistence type="predicted"/>
<gene>
    <name evidence="2" type="ORF">NP064_01710</name>
</gene>
<keyword evidence="3" id="KW-1185">Reference proteome</keyword>
<name>A0ABY5KYS1_9CELL</name>
<evidence type="ECO:0000256" key="1">
    <source>
        <dbReference type="SAM" id="MobiDB-lite"/>
    </source>
</evidence>
<dbReference type="SUPFAM" id="SSF53800">
    <property type="entry name" value="Chelatase"/>
    <property type="match status" value="1"/>
</dbReference>